<organism evidence="4 5">
    <name type="scientific">Crystallibacter crystallopoietes</name>
    <dbReference type="NCBI Taxonomy" id="37928"/>
    <lineage>
        <taxon>Bacteria</taxon>
        <taxon>Bacillati</taxon>
        <taxon>Actinomycetota</taxon>
        <taxon>Actinomycetes</taxon>
        <taxon>Micrococcales</taxon>
        <taxon>Micrococcaceae</taxon>
        <taxon>Crystallibacter</taxon>
    </lineage>
</organism>
<dbReference type="NCBIfam" id="TIGR01777">
    <property type="entry name" value="yfcH"/>
    <property type="match status" value="1"/>
</dbReference>
<proteinExistence type="inferred from homology"/>
<dbReference type="InterPro" id="IPR036291">
    <property type="entry name" value="NAD(P)-bd_dom_sf"/>
</dbReference>
<evidence type="ECO:0000256" key="1">
    <source>
        <dbReference type="ARBA" id="ARBA00009353"/>
    </source>
</evidence>
<dbReference type="EMBL" id="FNKH01000002">
    <property type="protein sequence ID" value="SDR17591.1"/>
    <property type="molecule type" value="Genomic_DNA"/>
</dbReference>
<dbReference type="RefSeq" id="WP_074702584.1">
    <property type="nucleotide sequence ID" value="NZ_CP018863.1"/>
</dbReference>
<dbReference type="AlphaFoldDB" id="A0A1H1GWQ4"/>
<evidence type="ECO:0000313" key="5">
    <source>
        <dbReference type="Proteomes" id="UP000181917"/>
    </source>
</evidence>
<comment type="similarity">
    <text evidence="1">Belongs to the NAD(P)-dependent epimerase/dehydratase family. SDR39U1 subfamily.</text>
</comment>
<feature type="domain" description="DUF1731" evidence="3">
    <location>
        <begin position="245"/>
        <end position="291"/>
    </location>
</feature>
<accession>A0A1H1GWQ4</accession>
<gene>
    <name evidence="4" type="ORF">SAMN04489742_4383</name>
</gene>
<reference evidence="4 5" key="1">
    <citation type="submission" date="2016-10" db="EMBL/GenBank/DDBJ databases">
        <authorList>
            <person name="de Groot N.N."/>
        </authorList>
    </citation>
    <scope>NUCLEOTIDE SEQUENCE [LARGE SCALE GENOMIC DNA]</scope>
    <source>
        <strain evidence="4 5">DSM 20117</strain>
    </source>
</reference>
<dbReference type="Proteomes" id="UP000181917">
    <property type="component" value="Unassembled WGS sequence"/>
</dbReference>
<dbReference type="PANTHER" id="PTHR11092:SF0">
    <property type="entry name" value="EPIMERASE FAMILY PROTEIN SDR39U1"/>
    <property type="match status" value="1"/>
</dbReference>
<name>A0A1H1GWQ4_9MICC</name>
<dbReference type="Pfam" id="PF08338">
    <property type="entry name" value="DUF1731"/>
    <property type="match status" value="1"/>
</dbReference>
<protein>
    <recommendedName>
        <fullName evidence="6">TIGR01777 family protein</fullName>
    </recommendedName>
</protein>
<dbReference type="KEGG" id="acry:AC20117_17460"/>
<dbReference type="InterPro" id="IPR001509">
    <property type="entry name" value="Epimerase_deHydtase"/>
</dbReference>
<dbReference type="STRING" id="37928.SAMN04489742_4383"/>
<dbReference type="PANTHER" id="PTHR11092">
    <property type="entry name" value="SUGAR NUCLEOTIDE EPIMERASE RELATED"/>
    <property type="match status" value="1"/>
</dbReference>
<feature type="domain" description="NAD-dependent epimerase/dehydratase" evidence="2">
    <location>
        <begin position="3"/>
        <end position="216"/>
    </location>
</feature>
<dbReference type="Gene3D" id="3.40.50.720">
    <property type="entry name" value="NAD(P)-binding Rossmann-like Domain"/>
    <property type="match status" value="1"/>
</dbReference>
<evidence type="ECO:0008006" key="6">
    <source>
        <dbReference type="Google" id="ProtNLM"/>
    </source>
</evidence>
<dbReference type="OrthoDB" id="9801773at2"/>
<evidence type="ECO:0000259" key="3">
    <source>
        <dbReference type="Pfam" id="PF08338"/>
    </source>
</evidence>
<dbReference type="Pfam" id="PF01370">
    <property type="entry name" value="Epimerase"/>
    <property type="match status" value="1"/>
</dbReference>
<evidence type="ECO:0000313" key="4">
    <source>
        <dbReference type="EMBL" id="SDR17591.1"/>
    </source>
</evidence>
<dbReference type="SUPFAM" id="SSF51735">
    <property type="entry name" value="NAD(P)-binding Rossmann-fold domains"/>
    <property type="match status" value="1"/>
</dbReference>
<dbReference type="InterPro" id="IPR013549">
    <property type="entry name" value="DUF1731"/>
</dbReference>
<keyword evidence="5" id="KW-1185">Reference proteome</keyword>
<evidence type="ECO:0000259" key="2">
    <source>
        <dbReference type="Pfam" id="PF01370"/>
    </source>
</evidence>
<dbReference type="InterPro" id="IPR010099">
    <property type="entry name" value="SDR39U1"/>
</dbReference>
<sequence length="300" mass="32032">MKILISGASGLIGKALAGHLVSSGHRVGRLVRRPPRGEGEFEWDPAAGRLDPRVVAGHDAVVNLSGSPLRARPWTRSSREQLYSSRVASTRTLAGAINQLENPPKVFISQSGSGIYGDRGDEVVTEASAAGSSPVMADVCRRWEEAALQASCPTIVTRTGVVLTPHGGALPRLLLPLRLGLGGPLGTGRQWWPWITLADEVRALAFLLESGLSGPVNVCAPVPAQVDQLVSVLAAELHRPSMLRVPQQVLTTVLPGLAENIILASQRMVPERLEAAGFEFGQANVHDAARWVHEELGRHN</sequence>